<reference evidence="1 2" key="1">
    <citation type="submission" date="2024-06" db="EMBL/GenBank/DDBJ databases">
        <title>A chromosome-level genome assembly of beet webworm, Loxostege sticticalis.</title>
        <authorList>
            <person name="Zhang Y."/>
        </authorList>
    </citation>
    <scope>NUCLEOTIDE SEQUENCE [LARGE SCALE GENOMIC DNA]</scope>
    <source>
        <strain evidence="1">AQ028</strain>
        <tissue evidence="1">Male pupae</tissue>
    </source>
</reference>
<dbReference type="EMBL" id="JBEDNZ010000022">
    <property type="protein sequence ID" value="KAL0818558.1"/>
    <property type="molecule type" value="Genomic_DNA"/>
</dbReference>
<sequence>MSSDDDDINFLGFPSDPVGTDMVANKKRKLGEDGRKEDESKYKIFSKPGYKRMYPDNCTNGEFPVYVEGLKQDDKIGNKNPLLLSKIFKQVKGIHESRRLKANKIMLVFKQASAANDFLKHSCLEENSMKAYIPASSVEAIGVVRYIPKETSNKDLFHKLTADAEIITVRRFMKKEQDELVPLTTISVTFVGTVLPQYIYLDNWRYKVFKYVPPLMQCYKCLKFNHSAKICRSEQVCSKCNGKHNYKECTSEIVKCSNCQGDHFAISKLCPIKIEKQEIHKNKNNSNKTYASLLVKNNDFPSLPQRSQNVPIVQSNKIKNKPSGQSLPIIVNDSIENIVNNSKLIDAVVKTLIALGNSNQIKTSAHIREELLKNLSSS</sequence>
<gene>
    <name evidence="1" type="ORF">ABMA28_008997</name>
</gene>
<proteinExistence type="predicted"/>
<evidence type="ECO:0000313" key="2">
    <source>
        <dbReference type="Proteomes" id="UP001549921"/>
    </source>
</evidence>
<comment type="caution">
    <text evidence="1">The sequence shown here is derived from an EMBL/GenBank/DDBJ whole genome shotgun (WGS) entry which is preliminary data.</text>
</comment>
<organism evidence="1 2">
    <name type="scientific">Loxostege sticticalis</name>
    <name type="common">Beet webworm moth</name>
    <dbReference type="NCBI Taxonomy" id="481309"/>
    <lineage>
        <taxon>Eukaryota</taxon>
        <taxon>Metazoa</taxon>
        <taxon>Ecdysozoa</taxon>
        <taxon>Arthropoda</taxon>
        <taxon>Hexapoda</taxon>
        <taxon>Insecta</taxon>
        <taxon>Pterygota</taxon>
        <taxon>Neoptera</taxon>
        <taxon>Endopterygota</taxon>
        <taxon>Lepidoptera</taxon>
        <taxon>Glossata</taxon>
        <taxon>Ditrysia</taxon>
        <taxon>Pyraloidea</taxon>
        <taxon>Crambidae</taxon>
        <taxon>Pyraustinae</taxon>
        <taxon>Loxostege</taxon>
    </lineage>
</organism>
<evidence type="ECO:0000313" key="1">
    <source>
        <dbReference type="EMBL" id="KAL0818558.1"/>
    </source>
</evidence>
<protein>
    <submittedName>
        <fullName evidence="1">Uncharacterized protein</fullName>
    </submittedName>
</protein>
<dbReference type="AlphaFoldDB" id="A0ABD0SHM7"/>
<dbReference type="Proteomes" id="UP001549921">
    <property type="component" value="Unassembled WGS sequence"/>
</dbReference>
<accession>A0ABD0SHM7</accession>
<name>A0ABD0SHM7_LOXSC</name>